<feature type="compositionally biased region" description="Low complexity" evidence="1">
    <location>
        <begin position="127"/>
        <end position="174"/>
    </location>
</feature>
<feature type="compositionally biased region" description="Basic and acidic residues" evidence="1">
    <location>
        <begin position="1435"/>
        <end position="1446"/>
    </location>
</feature>
<feature type="compositionally biased region" description="Low complexity" evidence="1">
    <location>
        <begin position="1001"/>
        <end position="1036"/>
    </location>
</feature>
<feature type="compositionally biased region" description="Polar residues" evidence="1">
    <location>
        <begin position="1054"/>
        <end position="1063"/>
    </location>
</feature>
<organism evidence="2 3">
    <name type="scientific">Tilletia walkeri</name>
    <dbReference type="NCBI Taxonomy" id="117179"/>
    <lineage>
        <taxon>Eukaryota</taxon>
        <taxon>Fungi</taxon>
        <taxon>Dikarya</taxon>
        <taxon>Basidiomycota</taxon>
        <taxon>Ustilaginomycotina</taxon>
        <taxon>Exobasidiomycetes</taxon>
        <taxon>Tilletiales</taxon>
        <taxon>Tilletiaceae</taxon>
        <taxon>Tilletia</taxon>
    </lineage>
</organism>
<feature type="region of interest" description="Disordered" evidence="1">
    <location>
        <begin position="1944"/>
        <end position="1984"/>
    </location>
</feature>
<feature type="compositionally biased region" description="Low complexity" evidence="1">
    <location>
        <begin position="1759"/>
        <end position="1774"/>
    </location>
</feature>
<feature type="region of interest" description="Disordered" evidence="1">
    <location>
        <begin position="1536"/>
        <end position="1611"/>
    </location>
</feature>
<dbReference type="EMBL" id="LWDG02000005">
    <property type="protein sequence ID" value="KAE8272044.1"/>
    <property type="molecule type" value="Genomic_DNA"/>
</dbReference>
<accession>A0A8X7NF20</accession>
<reference evidence="2" key="2">
    <citation type="journal article" date="2019" name="IMA Fungus">
        <title>Genome sequencing and comparison of five Tilletia species to identify candidate genes for the detection of regulated species infecting wheat.</title>
        <authorList>
            <person name="Nguyen H.D.T."/>
            <person name="Sultana T."/>
            <person name="Kesanakurti P."/>
            <person name="Hambleton S."/>
        </authorList>
    </citation>
    <scope>NUCLEOTIDE SEQUENCE</scope>
    <source>
        <strain evidence="2">DAOMC 236422</strain>
    </source>
</reference>
<feature type="region of interest" description="Disordered" evidence="1">
    <location>
        <begin position="859"/>
        <end position="965"/>
    </location>
</feature>
<evidence type="ECO:0000313" key="2">
    <source>
        <dbReference type="EMBL" id="KAE8272044.1"/>
    </source>
</evidence>
<feature type="compositionally biased region" description="Basic and acidic residues" evidence="1">
    <location>
        <begin position="94"/>
        <end position="106"/>
    </location>
</feature>
<protein>
    <submittedName>
        <fullName evidence="2">Uncharacterized protein</fullName>
    </submittedName>
</protein>
<feature type="compositionally biased region" description="Polar residues" evidence="1">
    <location>
        <begin position="382"/>
        <end position="397"/>
    </location>
</feature>
<name>A0A8X7NF20_9BASI</name>
<comment type="caution">
    <text evidence="2">The sequence shown here is derived from an EMBL/GenBank/DDBJ whole genome shotgun (WGS) entry which is preliminary data.</text>
</comment>
<feature type="compositionally biased region" description="Low complexity" evidence="1">
    <location>
        <begin position="329"/>
        <end position="339"/>
    </location>
</feature>
<feature type="region of interest" description="Disordered" evidence="1">
    <location>
        <begin position="277"/>
        <end position="527"/>
    </location>
</feature>
<feature type="compositionally biased region" description="Basic and acidic residues" evidence="1">
    <location>
        <begin position="1130"/>
        <end position="1142"/>
    </location>
</feature>
<feature type="compositionally biased region" description="Low complexity" evidence="1">
    <location>
        <begin position="1600"/>
        <end position="1611"/>
    </location>
</feature>
<feature type="compositionally biased region" description="Low complexity" evidence="1">
    <location>
        <begin position="430"/>
        <end position="487"/>
    </location>
</feature>
<feature type="compositionally biased region" description="Polar residues" evidence="1">
    <location>
        <begin position="495"/>
        <end position="512"/>
    </location>
</feature>
<feature type="compositionally biased region" description="Low complexity" evidence="1">
    <location>
        <begin position="1944"/>
        <end position="1959"/>
    </location>
</feature>
<feature type="region of interest" description="Disordered" evidence="1">
    <location>
        <begin position="977"/>
        <end position="1078"/>
    </location>
</feature>
<feature type="compositionally biased region" description="Basic and acidic residues" evidence="1">
    <location>
        <begin position="1569"/>
        <end position="1582"/>
    </location>
</feature>
<feature type="region of interest" description="Disordered" evidence="1">
    <location>
        <begin position="1896"/>
        <end position="1919"/>
    </location>
</feature>
<feature type="compositionally biased region" description="Basic and acidic residues" evidence="1">
    <location>
        <begin position="1960"/>
        <end position="1969"/>
    </location>
</feature>
<feature type="compositionally biased region" description="Low complexity" evidence="1">
    <location>
        <begin position="183"/>
        <end position="205"/>
    </location>
</feature>
<feature type="compositionally biased region" description="Acidic residues" evidence="1">
    <location>
        <begin position="48"/>
        <end position="59"/>
    </location>
</feature>
<feature type="compositionally biased region" description="Low complexity" evidence="1">
    <location>
        <begin position="925"/>
        <end position="965"/>
    </location>
</feature>
<evidence type="ECO:0000256" key="1">
    <source>
        <dbReference type="SAM" id="MobiDB-lite"/>
    </source>
</evidence>
<feature type="region of interest" description="Disordered" evidence="1">
    <location>
        <begin position="756"/>
        <end position="775"/>
    </location>
</feature>
<evidence type="ECO:0000313" key="3">
    <source>
        <dbReference type="Proteomes" id="UP000078113"/>
    </source>
</evidence>
<feature type="region of interest" description="Disordered" evidence="1">
    <location>
        <begin position="1750"/>
        <end position="1880"/>
    </location>
</feature>
<feature type="compositionally biased region" description="Low complexity" evidence="1">
    <location>
        <begin position="1064"/>
        <end position="1078"/>
    </location>
</feature>
<feature type="compositionally biased region" description="Polar residues" evidence="1">
    <location>
        <begin position="977"/>
        <end position="993"/>
    </location>
</feature>
<feature type="region of interest" description="Disordered" evidence="1">
    <location>
        <begin position="1114"/>
        <end position="1174"/>
    </location>
</feature>
<reference evidence="2" key="1">
    <citation type="submission" date="2016-04" db="EMBL/GenBank/DDBJ databases">
        <authorList>
            <person name="Nguyen H.D."/>
            <person name="Samba Siva P."/>
            <person name="Cullis J."/>
            <person name="Levesque C.A."/>
            <person name="Hambleton S."/>
        </authorList>
    </citation>
    <scope>NUCLEOTIDE SEQUENCE</scope>
    <source>
        <strain evidence="2">DAOMC 236422</strain>
    </source>
</reference>
<feature type="compositionally biased region" description="Basic and acidic residues" evidence="1">
    <location>
        <begin position="60"/>
        <end position="74"/>
    </location>
</feature>
<dbReference type="Proteomes" id="UP000078113">
    <property type="component" value="Unassembled WGS sequence"/>
</dbReference>
<feature type="region of interest" description="Disordered" evidence="1">
    <location>
        <begin position="1334"/>
        <end position="1469"/>
    </location>
</feature>
<feature type="compositionally biased region" description="Low complexity" evidence="1">
    <location>
        <begin position="1896"/>
        <end position="1910"/>
    </location>
</feature>
<feature type="compositionally biased region" description="Basic residues" evidence="1">
    <location>
        <begin position="1775"/>
        <end position="1816"/>
    </location>
</feature>
<gene>
    <name evidence="2" type="ORF">A4X09_0g315</name>
</gene>
<feature type="region of interest" description="Disordered" evidence="1">
    <location>
        <begin position="1"/>
        <end position="233"/>
    </location>
</feature>
<feature type="compositionally biased region" description="Low complexity" evidence="1">
    <location>
        <begin position="351"/>
        <end position="376"/>
    </location>
</feature>
<sequence>MPLPPPRKPAAVPANNGKVTPGPGRQRGGGFMLPPPPADSDAYSTDSDSSDDVEEDEDADEHRQVQPQKQEQDKSTNSGLDPSRRTGQFPAEGSTKRTEDGERIGAEHSNSALDPSQKRKNPNSKSAVDVAAVAQRAAAAAAAAKKFQQQQQLLIQQQRRRAVQNQPSAKGPAAAAPPGPVLNSSKAKGASNSAAGARSATGSAKRASEEDEDDYDLGLGPGPGMSASQSLDMDIDGEELWTHSYCVVCDRLISEPSSQPDTPGAAAAAGANVAKEAGSLAMGPSQHFNGHSNKLKEKSAPTPADVAVDPLPRRGSKTALPTSTGAPVRRNNSSSRLSSQQPPANTSAPVRRNNSSSRLSSHGVRAGASAGSGLLGHPPRRTGSTGSRLNALSNLKPTTKLHEDKASKNAAPSTSSESGTGSKGEKPLSRADSSASIASRAGSSSAAGSSPPPSVSSQGHSSTSSLRSRVKARAGGASKGNAAGAGAHTPEGNASRRSSTAAMVPSLSSSSIHGDKEKEKTKEVVSHRPKKFGLYCSERCRLIDQQRSAGLGQLRPYLSYPLSPLGGPYPSIAPAAIAVTTVGSDQPAAVIPVSSSTLSLSIAAASRSNKLPVLAATAVVAANANGSTPMPALVELAKSSAEGSATLNQGLSMSMSMGMGFPSAIGAYAPAPSAAPLRGQPVLTSQTATPLAPMDQSSAYMSSYGYPGSIPAVTGAFQLPTRTRTDWTPGSECPDCSDCCTCPHCLLADEEAEARTTSAASGTAPSGSGASDTATSESSHAALYGFGSGNGANGLDSLGGMSGSAAAAGKGKQRTASGRLLTPHLFPLNEGETDYFSAYPEQIRRVLLDEHKKAQALTRTTNLLPHLHRSTSPEAASMGRQRSQSDRSSDSENGLSTAMGSLEFGPPGAPVFEPGHPLMGRRANGTGTATSSSGTISRPRSVFSGSSSQPRGMGQHAAATSSASTSFSAAPTVQAASGSTSQFSDGPNSSSITAVPGDAARSSSRTRSTSVPGGRAVEAAAAAAGADGPSSDARSGLRGTGVLGTSLGTALHRASSTSHARNGSDSVRTSTNSSRRSTIVSASYASPLRFLQPGLKHVGTPSVAAVDFEAMRGASTAEQERSQEEEENEEFARLRRGDRRAEWSTGSSSVRTSPSKNSQAVSIPASSWRGHRRAGSAMSARAAFDSSLDAQFAQSMGGGRPASVAGTSGLSFGALNSLKRAQALAMVRELDRERVTAGSSGAVDASLNLEGGTSVSVATSLNAVREGRQEHHRREGDELTVGLVQQQQFNRDRAAEVDGGEAVAESAKRRYSTGATSRSGGGGFFNSLWSSIRGGSSSTSKDGMPRTETAPAASSSSLDPTRKALPSSLPPPGPIAAEVVREEEEHDEVLRAQSASAAESEDRALISSTNLDRGETIKPSRSGRGVAGQGSNSSRRFDSMRSEASGRDAASVRSGSTGAGSEGSANNHAAGAGYGGRALGSMSGHRLGADPSNGNVERIKTIKPKIRRGSVPFYTEEVGQGQIPGDAGDHVLEDAEGRPRSYSNSSHRGVVSQMHRHSISNGAASGVESVERRKLAKMEQQRAHRQQRSRDVSILPPLLAPNARSNSASSSNLRMLHGSSMTMVHPGSTRASSHGRIAPATLPLSNFGGPAAAAAMIPPTLRSPRSFQGAALVDPLVAGFSPTRASTSQTFYGSSPRGRLGWGSSMTPLSAAGSATSSAAITPVASAANLAMMGQAHSYSGSYRSATTPAFAAPGGTGPAQTQAQAQAQAQTQAHGHHHHQHHHHHHHHHHGQPHHHHGHAHRPGTHGHGHSHSHSHAQATTHPVVPPPTGHLGMLGTLPPSHTAHFSRHATMPSFRSTTPSVPEHGGEMSSEALSGAMSGSPTIKMFARGGGGFAQPVGGPSRPRSGMGRRAESPAQQTALPVGAIENITLLTQEQYQEHLQQQSQQQVQAHQQQQPQRYDRSRRTWSHEALSSMAGSGKTYPIMALPGSGEVHDVYDSEWTSIIGSGRQDEETSNHGGGHTPSAANPGAYTTAPSRMQQRKALFHFGESSRDSQGH</sequence>
<proteinExistence type="predicted"/>
<feature type="compositionally biased region" description="Low complexity" evidence="1">
    <location>
        <begin position="1144"/>
        <end position="1155"/>
    </location>
</feature>
<feature type="region of interest" description="Disordered" evidence="1">
    <location>
        <begin position="1290"/>
        <end position="1317"/>
    </location>
</feature>
<keyword evidence="3" id="KW-1185">Reference proteome</keyword>
<feature type="compositionally biased region" description="Basic and acidic residues" evidence="1">
    <location>
        <begin position="513"/>
        <end position="526"/>
    </location>
</feature>
<feature type="region of interest" description="Disordered" evidence="1">
    <location>
        <begin position="2010"/>
        <end position="2058"/>
    </location>
</feature>
<feature type="compositionally biased region" description="Polar residues" evidence="1">
    <location>
        <begin position="1156"/>
        <end position="1165"/>
    </location>
</feature>